<dbReference type="Proteomes" id="UP001408356">
    <property type="component" value="Unassembled WGS sequence"/>
</dbReference>
<dbReference type="Pfam" id="PF00892">
    <property type="entry name" value="EamA"/>
    <property type="match status" value="2"/>
</dbReference>
<protein>
    <recommendedName>
        <fullName evidence="7">EamA domain-containing protein</fullName>
    </recommendedName>
</protein>
<dbReference type="InterPro" id="IPR037185">
    <property type="entry name" value="EmrE-like"/>
</dbReference>
<keyword evidence="9" id="KW-1185">Reference proteome</keyword>
<dbReference type="PANTHER" id="PTHR22911:SF6">
    <property type="entry name" value="SOLUTE CARRIER FAMILY 35 MEMBER G1"/>
    <property type="match status" value="1"/>
</dbReference>
<sequence>MMPLAPVSRAPAKQDSGVYEDVALDPYPNNAYKAGKPDSATPNLLDPSDIRRYSSSPLPQDGRHTPQGSFRGPSPAPPFPLPSRRGGGGFKFAMKSFFLSQWQRNGGPILIVIAQLFGASMNLSTRVLELEDGLHPMQILCARMTSTIVFCFAYMWYQHVPSAPWGPREVRPLLILRACAGFVGLYGMWCSIMFLPLAEATVISFLAPNVAGYLCRIFLKEPFTKREQLASYLALAGVALITRPTSLFSPDATTIDSDADVAAAMNATVTDAIHKGMDYIPTATERLSGIGMGLLGVVGSALTITVLRTIGPRAHPLISVNYFSMFCTLITMLTLSLAPLLDYDQPGLRFVLPSGLRQWCLLTVIGLCGFSTQFLFTAGLAREKSNRATGMIYTHVLFAAGFDRLVFGQTMGWLSVAGCGMVVGSALWVAIGDSEAGGGQKDLVGDLEARGVGATTGGEDMPMLANIGGEHGGVGDDVETEGLMSWDAGPEEGGEV</sequence>
<proteinExistence type="predicted"/>
<evidence type="ECO:0000259" key="7">
    <source>
        <dbReference type="Pfam" id="PF00892"/>
    </source>
</evidence>
<comment type="caution">
    <text evidence="8">The sequence shown here is derived from an EMBL/GenBank/DDBJ whole genome shotgun (WGS) entry which is preliminary data.</text>
</comment>
<feature type="region of interest" description="Disordered" evidence="5">
    <location>
        <begin position="1"/>
        <end position="81"/>
    </location>
</feature>
<comment type="subcellular location">
    <subcellularLocation>
        <location evidence="1">Membrane</location>
        <topology evidence="1">Multi-pass membrane protein</topology>
    </subcellularLocation>
</comment>
<reference evidence="8 9" key="1">
    <citation type="journal article" date="2024" name="J. Plant Pathol.">
        <title>Sequence and assembly of the genome of Seiridium unicorne, isolate CBS 538.82, causal agent of cypress canker disease.</title>
        <authorList>
            <person name="Scali E."/>
            <person name="Rocca G.D."/>
            <person name="Danti R."/>
            <person name="Garbelotto M."/>
            <person name="Barberini S."/>
            <person name="Baroncelli R."/>
            <person name="Emiliani G."/>
        </authorList>
    </citation>
    <scope>NUCLEOTIDE SEQUENCE [LARGE SCALE GENOMIC DNA]</scope>
    <source>
        <strain evidence="8 9">BM-138-508</strain>
    </source>
</reference>
<organism evidence="8 9">
    <name type="scientific">Seiridium unicorne</name>
    <dbReference type="NCBI Taxonomy" id="138068"/>
    <lineage>
        <taxon>Eukaryota</taxon>
        <taxon>Fungi</taxon>
        <taxon>Dikarya</taxon>
        <taxon>Ascomycota</taxon>
        <taxon>Pezizomycotina</taxon>
        <taxon>Sordariomycetes</taxon>
        <taxon>Xylariomycetidae</taxon>
        <taxon>Amphisphaeriales</taxon>
        <taxon>Sporocadaceae</taxon>
        <taxon>Seiridium</taxon>
    </lineage>
</organism>
<gene>
    <name evidence="8" type="ORF">SUNI508_03404</name>
</gene>
<feature type="transmembrane region" description="Helical" evidence="6">
    <location>
        <begin position="413"/>
        <end position="431"/>
    </location>
</feature>
<evidence type="ECO:0000256" key="2">
    <source>
        <dbReference type="ARBA" id="ARBA00022692"/>
    </source>
</evidence>
<feature type="domain" description="EamA" evidence="7">
    <location>
        <begin position="288"/>
        <end position="429"/>
    </location>
</feature>
<dbReference type="EMBL" id="JARVKF010000035">
    <property type="protein sequence ID" value="KAK9424528.1"/>
    <property type="molecule type" value="Genomic_DNA"/>
</dbReference>
<name>A0ABR2VD43_9PEZI</name>
<feature type="transmembrane region" description="Helical" evidence="6">
    <location>
        <begin position="200"/>
        <end position="219"/>
    </location>
</feature>
<evidence type="ECO:0000256" key="4">
    <source>
        <dbReference type="ARBA" id="ARBA00023136"/>
    </source>
</evidence>
<evidence type="ECO:0000256" key="6">
    <source>
        <dbReference type="SAM" id="Phobius"/>
    </source>
</evidence>
<feature type="transmembrane region" description="Helical" evidence="6">
    <location>
        <begin position="361"/>
        <end position="381"/>
    </location>
</feature>
<evidence type="ECO:0000256" key="3">
    <source>
        <dbReference type="ARBA" id="ARBA00022989"/>
    </source>
</evidence>
<accession>A0ABR2VD43</accession>
<evidence type="ECO:0000313" key="8">
    <source>
        <dbReference type="EMBL" id="KAK9424528.1"/>
    </source>
</evidence>
<feature type="domain" description="EamA" evidence="7">
    <location>
        <begin position="107"/>
        <end position="242"/>
    </location>
</feature>
<feature type="transmembrane region" description="Helical" evidence="6">
    <location>
        <begin position="319"/>
        <end position="341"/>
    </location>
</feature>
<feature type="transmembrane region" description="Helical" evidence="6">
    <location>
        <begin position="173"/>
        <end position="194"/>
    </location>
</feature>
<dbReference type="PANTHER" id="PTHR22911">
    <property type="entry name" value="ACYL-MALONYL CONDENSING ENZYME-RELATED"/>
    <property type="match status" value="1"/>
</dbReference>
<feature type="transmembrane region" description="Helical" evidence="6">
    <location>
        <begin position="137"/>
        <end position="157"/>
    </location>
</feature>
<keyword evidence="2 6" id="KW-0812">Transmembrane</keyword>
<evidence type="ECO:0000256" key="5">
    <source>
        <dbReference type="SAM" id="MobiDB-lite"/>
    </source>
</evidence>
<dbReference type="InterPro" id="IPR000620">
    <property type="entry name" value="EamA_dom"/>
</dbReference>
<keyword evidence="4 6" id="KW-0472">Membrane</keyword>
<evidence type="ECO:0000313" key="9">
    <source>
        <dbReference type="Proteomes" id="UP001408356"/>
    </source>
</evidence>
<dbReference type="SUPFAM" id="SSF103481">
    <property type="entry name" value="Multidrug resistance efflux transporter EmrE"/>
    <property type="match status" value="2"/>
</dbReference>
<evidence type="ECO:0000256" key="1">
    <source>
        <dbReference type="ARBA" id="ARBA00004141"/>
    </source>
</evidence>
<feature type="transmembrane region" description="Helical" evidence="6">
    <location>
        <begin position="287"/>
        <end position="307"/>
    </location>
</feature>
<keyword evidence="3 6" id="KW-1133">Transmembrane helix</keyword>